<dbReference type="KEGG" id="nvi:100121031"/>
<dbReference type="InterPro" id="IPR004263">
    <property type="entry name" value="Exostosin"/>
</dbReference>
<dbReference type="GeneID" id="100121031"/>
<evidence type="ECO:0000256" key="9">
    <source>
        <dbReference type="ARBA" id="ARBA00022723"/>
    </source>
</evidence>
<dbReference type="Pfam" id="PF03016">
    <property type="entry name" value="Exostosin_GT47"/>
    <property type="match status" value="1"/>
</dbReference>
<dbReference type="GO" id="GO:0046872">
    <property type="term" value="F:metal ion binding"/>
    <property type="evidence" value="ECO:0007669"/>
    <property type="project" value="UniProtKB-KW"/>
</dbReference>
<comment type="catalytic activity">
    <reaction evidence="18">
        <text>3-O-(beta-D-GlcA-(1-&gt;3)-beta-D-Gal-(1-&gt;3)-beta-D-Gal-(1-&gt;4)-beta-D-Xyl)-L-seryl-[protein] + UDP-N-acetyl-alpha-D-glucosamine = 3-O-(alpha-D-GlcNAc-(1-&gt;4)-beta-D-GlcA-(1-&gt;3)-beta-D-Gal-(1-&gt;3)-beta-D-Gal-(1-&gt;4)-beta-D-Xyl)-L-seryl-[protein] + UDP + H(+)</text>
        <dbReference type="Rhea" id="RHEA:16221"/>
        <dbReference type="Rhea" id="RHEA-COMP:12573"/>
        <dbReference type="Rhea" id="RHEA-COMP:12574"/>
        <dbReference type="ChEBI" id="CHEBI:15378"/>
        <dbReference type="ChEBI" id="CHEBI:57705"/>
        <dbReference type="ChEBI" id="CHEBI:58223"/>
        <dbReference type="ChEBI" id="CHEBI:132093"/>
        <dbReference type="ChEBI" id="CHEBI:132104"/>
        <dbReference type="EC" id="2.4.1.223"/>
    </reaction>
</comment>
<keyword evidence="10" id="KW-0256">Endoplasmic reticulum</keyword>
<dbReference type="InterPro" id="IPR015338">
    <property type="entry name" value="GT64_dom"/>
</dbReference>
<comment type="pathway">
    <text evidence="4">Glycan metabolism; heparan sulfate biosynthesis.</text>
</comment>
<dbReference type="FunFam" id="3.90.550.10:FF:000033">
    <property type="entry name" value="Exostosin-like glycosyltransferase 3"/>
    <property type="match status" value="1"/>
</dbReference>
<evidence type="ECO:0000256" key="15">
    <source>
        <dbReference type="ARBA" id="ARBA00023157"/>
    </source>
</evidence>
<dbReference type="GO" id="GO:0005794">
    <property type="term" value="C:Golgi apparatus"/>
    <property type="evidence" value="ECO:0007669"/>
    <property type="project" value="UniProtKB-SubCell"/>
</dbReference>
<feature type="domain" description="Exostosin GT47" evidence="22">
    <location>
        <begin position="204"/>
        <end position="529"/>
    </location>
</feature>
<feature type="domain" description="Glycosyl transferase 64" evidence="23">
    <location>
        <begin position="692"/>
        <end position="934"/>
    </location>
</feature>
<accession>A0A7M7H845</accession>
<keyword evidence="15" id="KW-1015">Disulfide bond</keyword>
<dbReference type="Gene3D" id="3.90.550.10">
    <property type="entry name" value="Spore Coat Polysaccharide Biosynthesis Protein SpsA, Chain A"/>
    <property type="match status" value="1"/>
</dbReference>
<evidence type="ECO:0000256" key="12">
    <source>
        <dbReference type="ARBA" id="ARBA00022989"/>
    </source>
</evidence>
<dbReference type="OrthoDB" id="5954868at2759"/>
<name>A0A7M7H845_NASVI</name>
<dbReference type="FunCoup" id="A0A7M7H845">
    <property type="interactions" value="1442"/>
</dbReference>
<evidence type="ECO:0000256" key="3">
    <source>
        <dbReference type="ARBA" id="ARBA00004648"/>
    </source>
</evidence>
<keyword evidence="14 21" id="KW-0472">Membrane</keyword>
<evidence type="ECO:0000256" key="13">
    <source>
        <dbReference type="ARBA" id="ARBA00023034"/>
    </source>
</evidence>
<protein>
    <recommendedName>
        <fullName evidence="19">glucuronosyl-galactosyl-proteoglycan 4-alpha-N-acetylglucosaminyltransferase</fullName>
        <ecNumber evidence="19">2.4.1.223</ecNumber>
    </recommendedName>
</protein>
<comment type="cofactor">
    <cofactor evidence="1">
        <name>Mn(2+)</name>
        <dbReference type="ChEBI" id="CHEBI:29035"/>
    </cofactor>
</comment>
<keyword evidence="25" id="KW-1185">Reference proteome</keyword>
<organism evidence="24 25">
    <name type="scientific">Nasonia vitripennis</name>
    <name type="common">Parasitic wasp</name>
    <dbReference type="NCBI Taxonomy" id="7425"/>
    <lineage>
        <taxon>Eukaryota</taxon>
        <taxon>Metazoa</taxon>
        <taxon>Ecdysozoa</taxon>
        <taxon>Arthropoda</taxon>
        <taxon>Hexapoda</taxon>
        <taxon>Insecta</taxon>
        <taxon>Pterygota</taxon>
        <taxon>Neoptera</taxon>
        <taxon>Endopterygota</taxon>
        <taxon>Hymenoptera</taxon>
        <taxon>Apocrita</taxon>
        <taxon>Proctotrupomorpha</taxon>
        <taxon>Chalcidoidea</taxon>
        <taxon>Pteromalidae</taxon>
        <taxon>Pteromalinae</taxon>
        <taxon>Nasonia</taxon>
    </lineage>
</organism>
<comment type="similarity">
    <text evidence="5">Belongs to the glycosyltransferase 47 family.</text>
</comment>
<evidence type="ECO:0000256" key="4">
    <source>
        <dbReference type="ARBA" id="ARBA00005093"/>
    </source>
</evidence>
<comment type="subcellular location">
    <subcellularLocation>
        <location evidence="3">Endoplasmic reticulum membrane</location>
        <topology evidence="3">Single-pass type II membrane protein</topology>
    </subcellularLocation>
    <subcellularLocation>
        <location evidence="2">Golgi apparatus</location>
    </subcellularLocation>
</comment>
<keyword evidence="8 21" id="KW-0812">Transmembrane</keyword>
<dbReference type="EnsemblMetazoa" id="XM_008212362">
    <property type="protein sequence ID" value="XP_008210584"/>
    <property type="gene ID" value="LOC100121031"/>
</dbReference>
<dbReference type="GO" id="GO:0005789">
    <property type="term" value="C:endoplasmic reticulum membrane"/>
    <property type="evidence" value="ECO:0007669"/>
    <property type="project" value="UniProtKB-SubCell"/>
</dbReference>
<evidence type="ECO:0000256" key="18">
    <source>
        <dbReference type="ARBA" id="ARBA00050948"/>
    </source>
</evidence>
<keyword evidence="16" id="KW-0325">Glycoprotein</keyword>
<evidence type="ECO:0000256" key="11">
    <source>
        <dbReference type="ARBA" id="ARBA00022968"/>
    </source>
</evidence>
<dbReference type="AlphaFoldDB" id="A0A7M7H845"/>
<dbReference type="PANTHER" id="PTHR48261:SF4">
    <property type="entry name" value="EXOSTOSIN LIKE GLYCOSYLTRANSFERASE 3"/>
    <property type="match status" value="1"/>
</dbReference>
<dbReference type="Proteomes" id="UP000002358">
    <property type="component" value="Chromosome 4"/>
</dbReference>
<dbReference type="EC" id="2.4.1.223" evidence="19"/>
<evidence type="ECO:0000256" key="6">
    <source>
        <dbReference type="ARBA" id="ARBA00022676"/>
    </source>
</evidence>
<dbReference type="InterPro" id="IPR040911">
    <property type="entry name" value="Exostosin_GT47"/>
</dbReference>
<feature type="transmembrane region" description="Helical" evidence="21">
    <location>
        <begin position="35"/>
        <end position="54"/>
    </location>
</feature>
<evidence type="ECO:0000256" key="21">
    <source>
        <dbReference type="SAM" id="Phobius"/>
    </source>
</evidence>
<dbReference type="SUPFAM" id="SSF53448">
    <property type="entry name" value="Nucleotide-diphospho-sugar transferases"/>
    <property type="match status" value="1"/>
</dbReference>
<dbReference type="GO" id="GO:0001888">
    <property type="term" value="F:glucuronyl-galactosyl-proteoglycan 4-alpha-N-acetylglucosaminyltransferase activity"/>
    <property type="evidence" value="ECO:0007669"/>
    <property type="project" value="UniProtKB-EC"/>
</dbReference>
<evidence type="ECO:0000256" key="16">
    <source>
        <dbReference type="ARBA" id="ARBA00023180"/>
    </source>
</evidence>
<dbReference type="RefSeq" id="XP_008210584.1">
    <property type="nucleotide sequence ID" value="XM_008212362.4"/>
</dbReference>
<evidence type="ECO:0000259" key="23">
    <source>
        <dbReference type="Pfam" id="PF09258"/>
    </source>
</evidence>
<evidence type="ECO:0000313" key="24">
    <source>
        <dbReference type="EnsemblMetazoa" id="XP_008210584"/>
    </source>
</evidence>
<dbReference type="PANTHER" id="PTHR48261">
    <property type="entry name" value="ACETYLGLUCOSAMINYLTRANSFERASE"/>
    <property type="match status" value="1"/>
</dbReference>
<evidence type="ECO:0000256" key="7">
    <source>
        <dbReference type="ARBA" id="ARBA00022679"/>
    </source>
</evidence>
<keyword evidence="7" id="KW-0808">Transferase</keyword>
<dbReference type="InParanoid" id="A0A7M7H845"/>
<proteinExistence type="inferred from homology"/>
<dbReference type="CTD" id="37198"/>
<keyword evidence="13" id="KW-0333">Golgi apparatus</keyword>
<evidence type="ECO:0000256" key="17">
    <source>
        <dbReference type="ARBA" id="ARBA00023211"/>
    </source>
</evidence>
<dbReference type="SMR" id="A0A7M7H845"/>
<evidence type="ECO:0000256" key="20">
    <source>
        <dbReference type="SAM" id="Coils"/>
    </source>
</evidence>
<feature type="coiled-coil region" evidence="20">
    <location>
        <begin position="84"/>
        <end position="146"/>
    </location>
</feature>
<keyword evidence="11" id="KW-0735">Signal-anchor</keyword>
<sequence length="949" mass="108050">MTGNSLEAGLHSYHHMGPAGRDVLPWLSRIKLPKIIILVLVLLCIIPLFTHYYLSKVETDLSNMDIHQTRTRLEGFHDFTSMRAADLKARIEEMLRIKQSVSNELRDLEAKRRKLHSDVSSLTSQIDELKQELLHQQMDLDRLKISVVQAQAAQREAVERNTPELAPPKRILSSNILEVLPPNPNSKSCRMFNCFDHSRCALTSGFPVYLYDPDEFPIVNIGWDIDGFLKTYIKKTLGYNAHLTFDPAEACIYIVLVGEALSVSQTPATSGSPLDIKKLQSLPYWGGDGRNHILLNLARRDLSADSGSLFDGVDTGRAIIVQSTFYRERFREGFDLIVPPILGPPGGDVWPECAHMLPARRKFLLSFQGEMRALKSSTPHQVVDDAELDIERVSLDENNLDNFIIQHLKDMSNGGTLDKFFIQFECIPASEEKKVNEVLDWSLCGTDSSRKAILKESTFALILAPSNVSFLSTALMQARLYEALRSGAIPVILGGDRVALSYKEVIVWRRAAIFLPKARVTEMHFLLRAVPDNDLLAMRRQGRIIWERYFGTAQSVVDTIVGVLRDRLGIPPLPAPQTPSTSIFNSSFVPLRSDAVIAESEAEESLGPLEPPYPSPSYRRNYTVMLVQGYEMWNDWIDPFNLYPQLPFDTVLPSDAKFIGSEVGFRPIGKGAGGAGKEFSESLGGNHPREQFTVVMLTYEREQVLINSLARLYGLPYLNKVIVVWNSPKPPMEDLRWPDIGVPIHVVKTKRNSLNNRFMPFDAIETEAVLSVDDDAHLRHDEIMFGFRVWREHRDRVVGFPGRFHAWDQNNHNTWNYNSNYSCELSMVLTGAAFIHKHYTYLYTHFLPQAIRDKVDEYMNCEDIAMNFLVAHITRKPPVKVTSRWTFRCPGCPVSLSEDDTHFQERHRCINFFSQVFGYMPLLNTQYRADSILFKTRIPHDKQKCFKFI</sequence>
<evidence type="ECO:0000256" key="10">
    <source>
        <dbReference type="ARBA" id="ARBA00022824"/>
    </source>
</evidence>
<dbReference type="InterPro" id="IPR029044">
    <property type="entry name" value="Nucleotide-diphossugar_trans"/>
</dbReference>
<keyword evidence="20" id="KW-0175">Coiled coil</keyword>
<evidence type="ECO:0000256" key="5">
    <source>
        <dbReference type="ARBA" id="ARBA00010271"/>
    </source>
</evidence>
<evidence type="ECO:0000256" key="19">
    <source>
        <dbReference type="ARBA" id="ARBA00066812"/>
    </source>
</evidence>
<evidence type="ECO:0000256" key="14">
    <source>
        <dbReference type="ARBA" id="ARBA00023136"/>
    </source>
</evidence>
<evidence type="ECO:0000256" key="8">
    <source>
        <dbReference type="ARBA" id="ARBA00022692"/>
    </source>
</evidence>
<evidence type="ECO:0000313" key="25">
    <source>
        <dbReference type="Proteomes" id="UP000002358"/>
    </source>
</evidence>
<keyword evidence="17" id="KW-0464">Manganese</keyword>
<keyword evidence="6" id="KW-0328">Glycosyltransferase</keyword>
<evidence type="ECO:0000259" key="22">
    <source>
        <dbReference type="Pfam" id="PF03016"/>
    </source>
</evidence>
<keyword evidence="12 21" id="KW-1133">Transmembrane helix</keyword>
<evidence type="ECO:0000256" key="2">
    <source>
        <dbReference type="ARBA" id="ARBA00004555"/>
    </source>
</evidence>
<dbReference type="Pfam" id="PF09258">
    <property type="entry name" value="Glyco_transf_64"/>
    <property type="match status" value="1"/>
</dbReference>
<reference evidence="24" key="1">
    <citation type="submission" date="2021-01" db="UniProtKB">
        <authorList>
            <consortium name="EnsemblMetazoa"/>
        </authorList>
    </citation>
    <scope>IDENTIFICATION</scope>
</reference>
<keyword evidence="9" id="KW-0479">Metal-binding</keyword>
<dbReference type="GO" id="GO:0015012">
    <property type="term" value="P:heparan sulfate proteoglycan biosynthetic process"/>
    <property type="evidence" value="ECO:0007669"/>
    <property type="project" value="UniProtKB-ARBA"/>
</dbReference>
<evidence type="ECO:0000256" key="1">
    <source>
        <dbReference type="ARBA" id="ARBA00001936"/>
    </source>
</evidence>